<organism evidence="1 2">
    <name type="scientific">Melastoma candidum</name>
    <dbReference type="NCBI Taxonomy" id="119954"/>
    <lineage>
        <taxon>Eukaryota</taxon>
        <taxon>Viridiplantae</taxon>
        <taxon>Streptophyta</taxon>
        <taxon>Embryophyta</taxon>
        <taxon>Tracheophyta</taxon>
        <taxon>Spermatophyta</taxon>
        <taxon>Magnoliopsida</taxon>
        <taxon>eudicotyledons</taxon>
        <taxon>Gunneridae</taxon>
        <taxon>Pentapetalae</taxon>
        <taxon>rosids</taxon>
        <taxon>malvids</taxon>
        <taxon>Myrtales</taxon>
        <taxon>Melastomataceae</taxon>
        <taxon>Melastomatoideae</taxon>
        <taxon>Melastomateae</taxon>
        <taxon>Melastoma</taxon>
    </lineage>
</organism>
<dbReference type="Proteomes" id="UP001057402">
    <property type="component" value="Chromosome 5"/>
</dbReference>
<dbReference type="EMBL" id="CM042884">
    <property type="protein sequence ID" value="KAI4369218.1"/>
    <property type="molecule type" value="Genomic_DNA"/>
</dbReference>
<comment type="caution">
    <text evidence="1">The sequence shown here is derived from an EMBL/GenBank/DDBJ whole genome shotgun (WGS) entry which is preliminary data.</text>
</comment>
<protein>
    <submittedName>
        <fullName evidence="1">Uncharacterized protein</fullName>
    </submittedName>
</protein>
<sequence>MTLWSSCLTTTPSKIDDGSSTPIAGNSMLRSFLTSLISRLCRRAGIEPPKIQMKFIMTSRRKKIKSGIKNLCKG</sequence>
<accession>A0ACB9QSJ7</accession>
<gene>
    <name evidence="1" type="ORF">MLD38_017688</name>
</gene>
<proteinExistence type="predicted"/>
<reference evidence="2" key="1">
    <citation type="journal article" date="2023" name="Front. Plant Sci.">
        <title>Chromosomal-level genome assembly of Melastoma candidum provides insights into trichome evolution.</title>
        <authorList>
            <person name="Zhong Y."/>
            <person name="Wu W."/>
            <person name="Sun C."/>
            <person name="Zou P."/>
            <person name="Liu Y."/>
            <person name="Dai S."/>
            <person name="Zhou R."/>
        </authorList>
    </citation>
    <scope>NUCLEOTIDE SEQUENCE [LARGE SCALE GENOMIC DNA]</scope>
</reference>
<evidence type="ECO:0000313" key="2">
    <source>
        <dbReference type="Proteomes" id="UP001057402"/>
    </source>
</evidence>
<evidence type="ECO:0000313" key="1">
    <source>
        <dbReference type="EMBL" id="KAI4369218.1"/>
    </source>
</evidence>
<name>A0ACB9QSJ7_9MYRT</name>
<keyword evidence="2" id="KW-1185">Reference proteome</keyword>